<proteinExistence type="inferred from homology"/>
<dbReference type="NCBIfam" id="TIGR00023">
    <property type="entry name" value="glycerol-3-phosphate 1-O-acyltransferase PlsY"/>
    <property type="match status" value="1"/>
</dbReference>
<accession>A0A7X0JD85</accession>
<sequence length="232" mass="23792">MFRLKLEFEGDRTLSTEIIWIAPAAALLIGYLLGSIPFGVVLTRLTGAGDLRQIGSGNIGATNVLRTGRKGLAAATLLLDLAKGLVAVLLVAWLWPGEQPLAAAGALIGHCYPVWLRFRGGKGVATLMGIALGLGWPLGLVFAILWLGLLAATRVSSLAGMAAAISTPVTAAILGDFDLVPLLLALAAIVLWKHRANIARLVDGTEPRVGGAKPAPADADAAGTPVDDGIGG</sequence>
<dbReference type="PANTHER" id="PTHR30309">
    <property type="entry name" value="INNER MEMBRANE PROTEIN YGIH"/>
    <property type="match status" value="1"/>
</dbReference>
<evidence type="ECO:0000256" key="4">
    <source>
        <dbReference type="ARBA" id="ARBA00022692"/>
    </source>
</evidence>
<comment type="caution">
    <text evidence="12">The sequence shown here is derived from an EMBL/GenBank/DDBJ whole genome shotgun (WGS) entry which is preliminary data.</text>
</comment>
<comment type="similarity">
    <text evidence="10">Belongs to the PlsY family.</text>
</comment>
<evidence type="ECO:0000256" key="8">
    <source>
        <dbReference type="ARBA" id="ARBA00023209"/>
    </source>
</evidence>
<dbReference type="EMBL" id="JACHBT010000010">
    <property type="protein sequence ID" value="MBB6505125.1"/>
    <property type="molecule type" value="Genomic_DNA"/>
</dbReference>
<evidence type="ECO:0000313" key="13">
    <source>
        <dbReference type="Proteomes" id="UP000522313"/>
    </source>
</evidence>
<dbReference type="SMART" id="SM01207">
    <property type="entry name" value="G3P_acyltransf"/>
    <property type="match status" value="1"/>
</dbReference>
<evidence type="ECO:0000256" key="3">
    <source>
        <dbReference type="ARBA" id="ARBA00022679"/>
    </source>
</evidence>
<name>A0A7X0JD85_9SPHN</name>
<evidence type="ECO:0000256" key="5">
    <source>
        <dbReference type="ARBA" id="ARBA00022989"/>
    </source>
</evidence>
<comment type="subcellular location">
    <subcellularLocation>
        <location evidence="10">Cell membrane</location>
        <topology evidence="10">Multi-pass membrane protein</topology>
    </subcellularLocation>
</comment>
<dbReference type="GO" id="GO:0008654">
    <property type="term" value="P:phospholipid biosynthetic process"/>
    <property type="evidence" value="ECO:0007669"/>
    <property type="project" value="UniProtKB-UniRule"/>
</dbReference>
<keyword evidence="5 10" id="KW-1133">Transmembrane helix</keyword>
<dbReference type="GO" id="GO:0005886">
    <property type="term" value="C:plasma membrane"/>
    <property type="evidence" value="ECO:0007669"/>
    <property type="project" value="UniProtKB-SubCell"/>
</dbReference>
<evidence type="ECO:0000256" key="7">
    <source>
        <dbReference type="ARBA" id="ARBA00023136"/>
    </source>
</evidence>
<dbReference type="PANTHER" id="PTHR30309:SF0">
    <property type="entry name" value="GLYCEROL-3-PHOSPHATE ACYLTRANSFERASE-RELATED"/>
    <property type="match status" value="1"/>
</dbReference>
<dbReference type="HAMAP" id="MF_01043">
    <property type="entry name" value="PlsY"/>
    <property type="match status" value="1"/>
</dbReference>
<keyword evidence="2 10" id="KW-0444">Lipid biosynthesis</keyword>
<gene>
    <name evidence="10" type="primary">plsY</name>
    <name evidence="12" type="ORF">F4693_002112</name>
</gene>
<keyword evidence="3 10" id="KW-0808">Transferase</keyword>
<keyword evidence="12" id="KW-0012">Acyltransferase</keyword>
<keyword evidence="1 10" id="KW-1003">Cell membrane</keyword>
<evidence type="ECO:0000256" key="1">
    <source>
        <dbReference type="ARBA" id="ARBA00022475"/>
    </source>
</evidence>
<dbReference type="AlphaFoldDB" id="A0A7X0JD85"/>
<organism evidence="12 13">
    <name type="scientific">Sphingomonas endophytica</name>
    <dbReference type="NCBI Taxonomy" id="869719"/>
    <lineage>
        <taxon>Bacteria</taxon>
        <taxon>Pseudomonadati</taxon>
        <taxon>Pseudomonadota</taxon>
        <taxon>Alphaproteobacteria</taxon>
        <taxon>Sphingomonadales</taxon>
        <taxon>Sphingomonadaceae</taxon>
        <taxon>Sphingomonas</taxon>
    </lineage>
</organism>
<feature type="transmembrane region" description="Helical" evidence="10">
    <location>
        <begin position="169"/>
        <end position="192"/>
    </location>
</feature>
<dbReference type="GO" id="GO:0043772">
    <property type="term" value="F:acyl-phosphate glycerol-3-phosphate acyltransferase activity"/>
    <property type="evidence" value="ECO:0007669"/>
    <property type="project" value="UniProtKB-UniRule"/>
</dbReference>
<feature type="region of interest" description="Disordered" evidence="11">
    <location>
        <begin position="207"/>
        <end position="232"/>
    </location>
</feature>
<keyword evidence="4 10" id="KW-0812">Transmembrane</keyword>
<keyword evidence="7 10" id="KW-0472">Membrane</keyword>
<evidence type="ECO:0000256" key="6">
    <source>
        <dbReference type="ARBA" id="ARBA00023098"/>
    </source>
</evidence>
<comment type="catalytic activity">
    <reaction evidence="10">
        <text>an acyl phosphate + sn-glycerol 3-phosphate = a 1-acyl-sn-glycero-3-phosphate + phosphate</text>
        <dbReference type="Rhea" id="RHEA:34075"/>
        <dbReference type="ChEBI" id="CHEBI:43474"/>
        <dbReference type="ChEBI" id="CHEBI:57597"/>
        <dbReference type="ChEBI" id="CHEBI:57970"/>
        <dbReference type="ChEBI" id="CHEBI:59918"/>
        <dbReference type="EC" id="2.3.1.275"/>
    </reaction>
</comment>
<keyword evidence="8 10" id="KW-0594">Phospholipid biosynthesis</keyword>
<evidence type="ECO:0000256" key="9">
    <source>
        <dbReference type="ARBA" id="ARBA00023264"/>
    </source>
</evidence>
<feature type="transmembrane region" description="Helical" evidence="10">
    <location>
        <begin position="72"/>
        <end position="95"/>
    </location>
</feature>
<evidence type="ECO:0000256" key="11">
    <source>
        <dbReference type="SAM" id="MobiDB-lite"/>
    </source>
</evidence>
<dbReference type="EC" id="2.3.1.275" evidence="10"/>
<feature type="transmembrane region" description="Helical" evidence="10">
    <location>
        <begin position="101"/>
        <end position="118"/>
    </location>
</feature>
<reference evidence="12 13" key="2">
    <citation type="submission" date="2020-08" db="EMBL/GenBank/DDBJ databases">
        <authorList>
            <person name="Partida-Martinez L."/>
            <person name="Huntemann M."/>
            <person name="Clum A."/>
            <person name="Wang J."/>
            <person name="Palaniappan K."/>
            <person name="Ritter S."/>
            <person name="Chen I.-M."/>
            <person name="Stamatis D."/>
            <person name="Reddy T."/>
            <person name="O'Malley R."/>
            <person name="Daum C."/>
            <person name="Shapiro N."/>
            <person name="Ivanova N."/>
            <person name="Kyrpides N."/>
            <person name="Woyke T."/>
        </authorList>
    </citation>
    <scope>NUCLEOTIDE SEQUENCE [LARGE SCALE GENOMIC DNA]</scope>
    <source>
        <strain evidence="12 13">AS3.13</strain>
    </source>
</reference>
<reference evidence="12 13" key="1">
    <citation type="submission" date="2020-08" db="EMBL/GenBank/DDBJ databases">
        <title>The Agave Microbiome: Exploring the role of microbial communities in plant adaptations to desert environments.</title>
        <authorList>
            <person name="Partida-Martinez L.P."/>
        </authorList>
    </citation>
    <scope>NUCLEOTIDE SEQUENCE [LARGE SCALE GENOMIC DNA]</scope>
    <source>
        <strain evidence="12 13">AS3.13</strain>
    </source>
</reference>
<feature type="compositionally biased region" description="Low complexity" evidence="11">
    <location>
        <begin position="210"/>
        <end position="232"/>
    </location>
</feature>
<keyword evidence="9 10" id="KW-1208">Phospholipid metabolism</keyword>
<keyword evidence="6 10" id="KW-0443">Lipid metabolism</keyword>
<dbReference type="RefSeq" id="WP_184505751.1">
    <property type="nucleotide sequence ID" value="NZ_JACHBT010000010.1"/>
</dbReference>
<dbReference type="Pfam" id="PF02660">
    <property type="entry name" value="G3P_acyltransf"/>
    <property type="match status" value="1"/>
</dbReference>
<dbReference type="InterPro" id="IPR003811">
    <property type="entry name" value="G3P_acylTferase_PlsY"/>
</dbReference>
<evidence type="ECO:0000313" key="12">
    <source>
        <dbReference type="EMBL" id="MBB6505125.1"/>
    </source>
</evidence>
<protein>
    <recommendedName>
        <fullName evidence="10">Glycerol-3-phosphate acyltransferase</fullName>
    </recommendedName>
    <alternativeName>
        <fullName evidence="10">Acyl-PO4 G3P acyltransferase</fullName>
    </alternativeName>
    <alternativeName>
        <fullName evidence="10">Acyl-phosphate--glycerol-3-phosphate acyltransferase</fullName>
    </alternativeName>
    <alternativeName>
        <fullName evidence="10">G3P acyltransferase</fullName>
        <shortName evidence="10">GPAT</shortName>
        <ecNumber evidence="10">2.3.1.275</ecNumber>
    </alternativeName>
    <alternativeName>
        <fullName evidence="10">Lysophosphatidic acid synthase</fullName>
        <shortName evidence="10">LPA synthase</shortName>
    </alternativeName>
</protein>
<comment type="function">
    <text evidence="10">Catalyzes the transfer of an acyl group from acyl-phosphate (acyl-PO(4)) to glycerol-3-phosphate (G3P) to form lysophosphatidic acid (LPA). This enzyme utilizes acyl-phosphate as fatty acyl donor, but not acyl-CoA or acyl-ACP.</text>
</comment>
<feature type="transmembrane region" description="Helical" evidence="10">
    <location>
        <begin position="125"/>
        <end position="149"/>
    </location>
</feature>
<feature type="transmembrane region" description="Helical" evidence="10">
    <location>
        <begin position="20"/>
        <end position="42"/>
    </location>
</feature>
<evidence type="ECO:0000256" key="10">
    <source>
        <dbReference type="HAMAP-Rule" id="MF_01043"/>
    </source>
</evidence>
<dbReference type="Proteomes" id="UP000522313">
    <property type="component" value="Unassembled WGS sequence"/>
</dbReference>
<dbReference type="UniPathway" id="UPA00085"/>
<comment type="pathway">
    <text evidence="10">Lipid metabolism; phospholipid metabolism.</text>
</comment>
<evidence type="ECO:0000256" key="2">
    <source>
        <dbReference type="ARBA" id="ARBA00022516"/>
    </source>
</evidence>
<comment type="subunit">
    <text evidence="10">Probably interacts with PlsX.</text>
</comment>